<gene>
    <name evidence="2" type="ORF">RHODO2019_14565</name>
</gene>
<proteinExistence type="predicted"/>
<feature type="domain" description="AB hydrolase-1" evidence="1">
    <location>
        <begin position="29"/>
        <end position="258"/>
    </location>
</feature>
<dbReference type="InterPro" id="IPR050471">
    <property type="entry name" value="AB_hydrolase"/>
</dbReference>
<dbReference type="RefSeq" id="WP_265382466.1">
    <property type="nucleotide sequence ID" value="NZ_CP110615.1"/>
</dbReference>
<evidence type="ECO:0000313" key="3">
    <source>
        <dbReference type="Proteomes" id="UP001164965"/>
    </source>
</evidence>
<organism evidence="2 3">
    <name type="scientific">Rhodococcus antarcticus</name>
    <dbReference type="NCBI Taxonomy" id="2987751"/>
    <lineage>
        <taxon>Bacteria</taxon>
        <taxon>Bacillati</taxon>
        <taxon>Actinomycetota</taxon>
        <taxon>Actinomycetes</taxon>
        <taxon>Mycobacteriales</taxon>
        <taxon>Nocardiaceae</taxon>
        <taxon>Rhodococcus</taxon>
    </lineage>
</organism>
<dbReference type="PRINTS" id="PR00111">
    <property type="entry name" value="ABHYDROLASE"/>
</dbReference>
<accession>A0ABY6NYA0</accession>
<protein>
    <submittedName>
        <fullName evidence="2">Alpha/beta fold hydrolase</fullName>
    </submittedName>
</protein>
<dbReference type="InterPro" id="IPR029058">
    <property type="entry name" value="AB_hydrolase_fold"/>
</dbReference>
<dbReference type="Pfam" id="PF00561">
    <property type="entry name" value="Abhydrolase_1"/>
    <property type="match status" value="1"/>
</dbReference>
<dbReference type="Proteomes" id="UP001164965">
    <property type="component" value="Chromosome"/>
</dbReference>
<dbReference type="GO" id="GO:0016787">
    <property type="term" value="F:hydrolase activity"/>
    <property type="evidence" value="ECO:0007669"/>
    <property type="project" value="UniProtKB-KW"/>
</dbReference>
<evidence type="ECO:0000313" key="2">
    <source>
        <dbReference type="EMBL" id="UZJ24359.1"/>
    </source>
</evidence>
<keyword evidence="2" id="KW-0378">Hydrolase</keyword>
<dbReference type="PANTHER" id="PTHR43433:SF5">
    <property type="entry name" value="AB HYDROLASE-1 DOMAIN-CONTAINING PROTEIN"/>
    <property type="match status" value="1"/>
</dbReference>
<dbReference type="InterPro" id="IPR000073">
    <property type="entry name" value="AB_hydrolase_1"/>
</dbReference>
<reference evidence="2" key="1">
    <citation type="submission" date="2022-10" db="EMBL/GenBank/DDBJ databases">
        <title>Rhodococcus sp.75.</title>
        <authorList>
            <person name="Sun M."/>
        </authorList>
    </citation>
    <scope>NUCLEOTIDE SEQUENCE</scope>
    <source>
        <strain evidence="2">75</strain>
    </source>
</reference>
<sequence length="271" mass="29373">MNTFPDADVRLVHVDGLDIKVSVRGTGQPLLLIMGLGGNMGMWEPLERELVPRGFQTITFDAPGTGESTGWFLPRRMSAIARVVEHVLGALALGQVDVLGVSLGGAIAQQLTRQAPQLVRKLVLAATMPGVGGVPASPSVLLRMSTPRRYRDPEYFRQVAGTLYGGRSRSAEGSPVHHTAARFAAPPSWAGYAHQLYSIQGWSSLPWLHRLRQRTLVMNGDDDPIVPLANGRILAWRIPRAHLHVVHGGGHLFLLEEPEASAATIAQFLQA</sequence>
<dbReference type="Gene3D" id="3.40.50.1820">
    <property type="entry name" value="alpha/beta hydrolase"/>
    <property type="match status" value="1"/>
</dbReference>
<dbReference type="EMBL" id="CP110615">
    <property type="protein sequence ID" value="UZJ24359.1"/>
    <property type="molecule type" value="Genomic_DNA"/>
</dbReference>
<name>A0ABY6NYA0_9NOCA</name>
<keyword evidence="3" id="KW-1185">Reference proteome</keyword>
<evidence type="ECO:0000259" key="1">
    <source>
        <dbReference type="Pfam" id="PF00561"/>
    </source>
</evidence>
<dbReference type="PANTHER" id="PTHR43433">
    <property type="entry name" value="HYDROLASE, ALPHA/BETA FOLD FAMILY PROTEIN"/>
    <property type="match status" value="1"/>
</dbReference>
<dbReference type="SUPFAM" id="SSF53474">
    <property type="entry name" value="alpha/beta-Hydrolases"/>
    <property type="match status" value="1"/>
</dbReference>